<keyword evidence="4 8" id="KW-0812">Transmembrane</keyword>
<dbReference type="InterPro" id="IPR039426">
    <property type="entry name" value="TonB-dep_rcpt-like"/>
</dbReference>
<dbReference type="Gene3D" id="2.170.130.10">
    <property type="entry name" value="TonB-dependent receptor, plug domain"/>
    <property type="match status" value="1"/>
</dbReference>
<dbReference type="AlphaFoldDB" id="A0A3M0CSS0"/>
<proteinExistence type="inferred from homology"/>
<evidence type="ECO:0000256" key="8">
    <source>
        <dbReference type="PROSITE-ProRule" id="PRU01360"/>
    </source>
</evidence>
<evidence type="ECO:0000313" key="13">
    <source>
        <dbReference type="EMBL" id="RMB11997.1"/>
    </source>
</evidence>
<organism evidence="13 14">
    <name type="scientific">Eilatimonas milleporae</name>
    <dbReference type="NCBI Taxonomy" id="911205"/>
    <lineage>
        <taxon>Bacteria</taxon>
        <taxon>Pseudomonadati</taxon>
        <taxon>Pseudomonadota</taxon>
        <taxon>Alphaproteobacteria</taxon>
        <taxon>Kordiimonadales</taxon>
        <taxon>Kordiimonadaceae</taxon>
        <taxon>Eilatimonas</taxon>
    </lineage>
</organism>
<dbReference type="InterPro" id="IPR000531">
    <property type="entry name" value="Beta-barrel_TonB"/>
</dbReference>
<sequence length="900" mass="98745">MNMNMRAVRRSALYAGASALVFAAMPAKGQDGTNDTDTVDEIVVTGVRASILESLSQKRNETGFADAINAEDIGKFPDLNLSESLQRIPGVTLDRNAVGDGQAINLRGLGPEFTRVEINGMSGTSNGTGGRFGNSTGSRGFNFEILASELFSNAKVLKSNNASQEEGGLAGVVELETPKALDSDGFRLSALGLGNYSEISEQVDPRGALLISNNWNDTFGISASVSFSDVRFRSDTAEGGSFRPFARANTGEPAQDDVRAAFNPNGTRLYHFDEDRQTVGATLGLQWRPTDTFEITVDGLYGTLDSERIITRDDMPIESGAGVPSNVTIQDGVITSGTFTGIQKRVGTNYLETDEELFQIVGRADWTPTANWRISPFIGYSSREADRIFDLYSFRYAENGVFDIGTVNYDIRGDFVDFGSDVTDFGGSPENFLFNVFILRPSNDKDTELNTKLDLEHTFTDGTLRSVQFGIRYADREKDRILTQERLQRTAGTDITVPPSLAAVSELVDYRVRGNDPNVPTQILSVNPDLVRDVFYPGGQAVDGTFIRPLPGFGAQQSYSISEETFNAYVQANFDLERAALDVGLRLVHTDQTSNGNTVANIFQSTEQITPISVSKSYTEYLPSANLRYDLTDELVFRAAYNKTLTRPSLDQLAPSETVAGIDEGGGTGTRGNPELDPFTADNFDIGLEWYFAEEGLLAATVFYKDIDGFIDTETFTEDRTFPRQADGVLVTGPILFTQPVNGVAAEITGLEIAAQARFTFLPGALANFGGIVNYTFTDSSADFAAEDDVRSQGLPGLSENSFNAVLYYDDGRLDARLAYAWRDRYLAQFADDFGVPRFTDAFGQLDLSASYRITDRLIVQLQALNLTREQFVNQSTDRFLPYGVAELDRRFLFGLRYTF</sequence>
<dbReference type="InterPro" id="IPR037066">
    <property type="entry name" value="Plug_dom_sf"/>
</dbReference>
<dbReference type="InterPro" id="IPR012910">
    <property type="entry name" value="Plug_dom"/>
</dbReference>
<evidence type="ECO:0000256" key="9">
    <source>
        <dbReference type="RuleBase" id="RU003357"/>
    </source>
</evidence>
<keyword evidence="13" id="KW-0675">Receptor</keyword>
<dbReference type="RefSeq" id="WP_121937217.1">
    <property type="nucleotide sequence ID" value="NZ_REFR01000009.1"/>
</dbReference>
<evidence type="ECO:0000259" key="12">
    <source>
        <dbReference type="Pfam" id="PF07715"/>
    </source>
</evidence>
<feature type="domain" description="TonB-dependent receptor plug" evidence="12">
    <location>
        <begin position="58"/>
        <end position="172"/>
    </location>
</feature>
<evidence type="ECO:0000259" key="11">
    <source>
        <dbReference type="Pfam" id="PF00593"/>
    </source>
</evidence>
<dbReference type="SUPFAM" id="SSF56935">
    <property type="entry name" value="Porins"/>
    <property type="match status" value="1"/>
</dbReference>
<keyword evidence="7 8" id="KW-0998">Cell outer membrane</keyword>
<keyword evidence="14" id="KW-1185">Reference proteome</keyword>
<comment type="subcellular location">
    <subcellularLocation>
        <location evidence="1 8">Cell outer membrane</location>
        <topology evidence="1 8">Multi-pass membrane protein</topology>
    </subcellularLocation>
</comment>
<keyword evidence="5 9" id="KW-0798">TonB box</keyword>
<evidence type="ECO:0000256" key="6">
    <source>
        <dbReference type="ARBA" id="ARBA00023136"/>
    </source>
</evidence>
<dbReference type="CDD" id="cd01347">
    <property type="entry name" value="ligand_gated_channel"/>
    <property type="match status" value="1"/>
</dbReference>
<evidence type="ECO:0000313" key="14">
    <source>
        <dbReference type="Proteomes" id="UP000271227"/>
    </source>
</evidence>
<comment type="caution">
    <text evidence="13">The sequence shown here is derived from an EMBL/GenBank/DDBJ whole genome shotgun (WGS) entry which is preliminary data.</text>
</comment>
<evidence type="ECO:0000256" key="7">
    <source>
        <dbReference type="ARBA" id="ARBA00023237"/>
    </source>
</evidence>
<keyword evidence="2 8" id="KW-0813">Transport</keyword>
<evidence type="ECO:0000256" key="3">
    <source>
        <dbReference type="ARBA" id="ARBA00022452"/>
    </source>
</evidence>
<evidence type="ECO:0000256" key="4">
    <source>
        <dbReference type="ARBA" id="ARBA00022692"/>
    </source>
</evidence>
<dbReference type="InParanoid" id="A0A3M0CSS0"/>
<dbReference type="GO" id="GO:0009279">
    <property type="term" value="C:cell outer membrane"/>
    <property type="evidence" value="ECO:0007669"/>
    <property type="project" value="UniProtKB-SubCell"/>
</dbReference>
<keyword evidence="3 8" id="KW-1134">Transmembrane beta strand</keyword>
<dbReference type="Pfam" id="PF00593">
    <property type="entry name" value="TonB_dep_Rec_b-barrel"/>
    <property type="match status" value="1"/>
</dbReference>
<evidence type="ECO:0000256" key="1">
    <source>
        <dbReference type="ARBA" id="ARBA00004571"/>
    </source>
</evidence>
<dbReference type="OrthoDB" id="5476657at2"/>
<dbReference type="Pfam" id="PF07715">
    <property type="entry name" value="Plug"/>
    <property type="match status" value="1"/>
</dbReference>
<accession>A0A3M0CSS0</accession>
<feature type="domain" description="TonB-dependent receptor-like beta-barrel" evidence="11">
    <location>
        <begin position="399"/>
        <end position="867"/>
    </location>
</feature>
<dbReference type="InterPro" id="IPR010104">
    <property type="entry name" value="TonB_rcpt_bac"/>
</dbReference>
<gene>
    <name evidence="13" type="ORF">BXY39_0486</name>
</gene>
<feature type="chain" id="PRO_5018192909" evidence="10">
    <location>
        <begin position="30"/>
        <end position="900"/>
    </location>
</feature>
<dbReference type="NCBIfam" id="TIGR01782">
    <property type="entry name" value="TonB-Xanth-Caul"/>
    <property type="match status" value="1"/>
</dbReference>
<keyword evidence="6 8" id="KW-0472">Membrane</keyword>
<dbReference type="EMBL" id="REFR01000009">
    <property type="protein sequence ID" value="RMB11997.1"/>
    <property type="molecule type" value="Genomic_DNA"/>
</dbReference>
<comment type="similarity">
    <text evidence="8 9">Belongs to the TonB-dependent receptor family.</text>
</comment>
<dbReference type="Proteomes" id="UP000271227">
    <property type="component" value="Unassembled WGS sequence"/>
</dbReference>
<feature type="signal peptide" evidence="10">
    <location>
        <begin position="1"/>
        <end position="29"/>
    </location>
</feature>
<name>A0A3M0CSS0_9PROT</name>
<evidence type="ECO:0000256" key="2">
    <source>
        <dbReference type="ARBA" id="ARBA00022448"/>
    </source>
</evidence>
<dbReference type="InterPro" id="IPR036942">
    <property type="entry name" value="Beta-barrel_TonB_sf"/>
</dbReference>
<dbReference type="PANTHER" id="PTHR40980">
    <property type="entry name" value="PLUG DOMAIN-CONTAINING PROTEIN"/>
    <property type="match status" value="1"/>
</dbReference>
<protein>
    <submittedName>
        <fullName evidence="13">TonB-dependent receptor</fullName>
    </submittedName>
</protein>
<evidence type="ECO:0000256" key="10">
    <source>
        <dbReference type="SAM" id="SignalP"/>
    </source>
</evidence>
<dbReference type="PANTHER" id="PTHR40980:SF3">
    <property type="entry name" value="TONB-DEPENDENT RECEPTOR-LIKE BETA-BARREL DOMAIN-CONTAINING PROTEIN"/>
    <property type="match status" value="1"/>
</dbReference>
<reference evidence="13 14" key="1">
    <citation type="submission" date="2018-10" db="EMBL/GenBank/DDBJ databases">
        <title>Genomic Encyclopedia of Archaeal and Bacterial Type Strains, Phase II (KMG-II): from individual species to whole genera.</title>
        <authorList>
            <person name="Goeker M."/>
        </authorList>
    </citation>
    <scope>NUCLEOTIDE SEQUENCE [LARGE SCALE GENOMIC DNA]</scope>
    <source>
        <strain evidence="13 14">DSM 25217</strain>
    </source>
</reference>
<evidence type="ECO:0000256" key="5">
    <source>
        <dbReference type="ARBA" id="ARBA00023077"/>
    </source>
</evidence>
<dbReference type="PROSITE" id="PS52016">
    <property type="entry name" value="TONB_DEPENDENT_REC_3"/>
    <property type="match status" value="1"/>
</dbReference>
<dbReference type="Gene3D" id="2.40.170.20">
    <property type="entry name" value="TonB-dependent receptor, beta-barrel domain"/>
    <property type="match status" value="1"/>
</dbReference>
<keyword evidence="10" id="KW-0732">Signal</keyword>